<evidence type="ECO:0000313" key="2">
    <source>
        <dbReference type="Proteomes" id="UP000216188"/>
    </source>
</evidence>
<name>A0A256GL28_9HYPH</name>
<reference evidence="1 2" key="1">
    <citation type="submission" date="2017-07" db="EMBL/GenBank/DDBJ databases">
        <title>Phylogenetic study on the rhizospheric bacterium Ochrobactrum sp. A44.</title>
        <authorList>
            <person name="Krzyzanowska D.M."/>
            <person name="Ossowicki A."/>
            <person name="Rajewska M."/>
            <person name="Maciag T."/>
            <person name="Kaczynski Z."/>
            <person name="Czerwicka M."/>
            <person name="Jafra S."/>
        </authorList>
    </citation>
    <scope>NUCLEOTIDE SEQUENCE [LARGE SCALE GENOMIC DNA]</scope>
    <source>
        <strain evidence="1 2">CCUG 30717</strain>
    </source>
</reference>
<dbReference type="Proteomes" id="UP000216188">
    <property type="component" value="Unassembled WGS sequence"/>
</dbReference>
<organism evidence="1 2">
    <name type="scientific">Brucella pseudogrignonensis</name>
    <dbReference type="NCBI Taxonomy" id="419475"/>
    <lineage>
        <taxon>Bacteria</taxon>
        <taxon>Pseudomonadati</taxon>
        <taxon>Pseudomonadota</taxon>
        <taxon>Alphaproteobacteria</taxon>
        <taxon>Hyphomicrobiales</taxon>
        <taxon>Brucellaceae</taxon>
        <taxon>Brucella/Ochrobactrum group</taxon>
        <taxon>Brucella</taxon>
    </lineage>
</organism>
<keyword evidence="2" id="KW-1185">Reference proteome</keyword>
<proteinExistence type="predicted"/>
<accession>A0A256GL28</accession>
<dbReference type="AlphaFoldDB" id="A0A256GL28"/>
<dbReference type="EMBL" id="NNRM01000017">
    <property type="protein sequence ID" value="OYR27864.1"/>
    <property type="molecule type" value="Genomic_DNA"/>
</dbReference>
<gene>
    <name evidence="1" type="ORF">CEV34_1851</name>
</gene>
<comment type="caution">
    <text evidence="1">The sequence shown here is derived from an EMBL/GenBank/DDBJ whole genome shotgun (WGS) entry which is preliminary data.</text>
</comment>
<evidence type="ECO:0000313" key="1">
    <source>
        <dbReference type="EMBL" id="OYR27864.1"/>
    </source>
</evidence>
<protein>
    <submittedName>
        <fullName evidence="1">Uncharacterized protein</fullName>
    </submittedName>
</protein>
<sequence length="51" mass="5763">MTDEAVDLRAKSPDFLQRSQKNVREIRMLQHVIPAHDCLHTSAAQAFPAMS</sequence>